<dbReference type="AlphaFoldDB" id="A0A1H1JJE3"/>
<dbReference type="STRING" id="157910.SAMN05445850_5004"/>
<reference evidence="3" key="1">
    <citation type="submission" date="2016-10" db="EMBL/GenBank/DDBJ databases">
        <authorList>
            <person name="Varghese N."/>
            <person name="Submissions S."/>
        </authorList>
    </citation>
    <scope>NUCLEOTIDE SEQUENCE [LARGE SCALE GENOMIC DNA]</scope>
    <source>
        <strain evidence="3">DUS833</strain>
    </source>
</reference>
<sequence length="170" mass="18336">MASKTTGIAPLQMFESVVIRLYDGGVLSPAVLERVIGAFAQADVDWHDTVEGRSVDGRSLHEIVALTMLPGQPVRSASASFMTVIEHIAGVAPDTDEKAAQPKTARRKKTAPPVDETDAESESESQELLAQLSGDGRSSKRRRATEQDRPAGSRGYNPFVNARPPRSKKP</sequence>
<evidence type="ECO:0000256" key="1">
    <source>
        <dbReference type="SAM" id="MobiDB-lite"/>
    </source>
</evidence>
<accession>A0A1H1JJE3</accession>
<proteinExistence type="predicted"/>
<protein>
    <submittedName>
        <fullName evidence="2">Uncharacterized protein</fullName>
    </submittedName>
</protein>
<organism evidence="2 3">
    <name type="scientific">Paraburkholderia tuberum</name>
    <dbReference type="NCBI Taxonomy" id="157910"/>
    <lineage>
        <taxon>Bacteria</taxon>
        <taxon>Pseudomonadati</taxon>
        <taxon>Pseudomonadota</taxon>
        <taxon>Betaproteobacteria</taxon>
        <taxon>Burkholderiales</taxon>
        <taxon>Burkholderiaceae</taxon>
        <taxon>Paraburkholderia</taxon>
    </lineage>
</organism>
<evidence type="ECO:0000313" key="3">
    <source>
        <dbReference type="Proteomes" id="UP000199365"/>
    </source>
</evidence>
<evidence type="ECO:0000313" key="2">
    <source>
        <dbReference type="EMBL" id="SDR50158.1"/>
    </source>
</evidence>
<keyword evidence="3" id="KW-1185">Reference proteome</keyword>
<dbReference type="Proteomes" id="UP000199365">
    <property type="component" value="Unassembled WGS sequence"/>
</dbReference>
<dbReference type="EMBL" id="FNKX01000002">
    <property type="protein sequence ID" value="SDR50158.1"/>
    <property type="molecule type" value="Genomic_DNA"/>
</dbReference>
<gene>
    <name evidence="2" type="ORF">SAMN05445850_5004</name>
</gene>
<feature type="compositionally biased region" description="Acidic residues" evidence="1">
    <location>
        <begin position="115"/>
        <end position="125"/>
    </location>
</feature>
<name>A0A1H1JJE3_9BURK</name>
<feature type="region of interest" description="Disordered" evidence="1">
    <location>
        <begin position="90"/>
        <end position="170"/>
    </location>
</feature>
<dbReference type="RefSeq" id="WP_425199374.1">
    <property type="nucleotide sequence ID" value="NZ_FNKX01000002.1"/>
</dbReference>